<feature type="signal peptide" evidence="1">
    <location>
        <begin position="1"/>
        <end position="18"/>
    </location>
</feature>
<dbReference type="GeneID" id="99685095"/>
<sequence length="204" mass="22281">MRALLLAGLLLPPLAAGAAAPLSEDAHELVAAVRATRDHGTRPFAVIDKRLARLWVLDERARVVASAPVLLGLAAGDHSVPGIGERPLAQIRPEERTTPAGRFELEPGRNTRGDRILWVDYDAAVSMHRVRPTVAAERRLERLASATPADNRISFGCINVPARFYERIVWPTFSRRPGVVYVLPEHGAPSAAFPTLFLAPRALR</sequence>
<comment type="caution">
    <text evidence="2">The sequence shown here is derived from an EMBL/GenBank/DDBJ whole genome shotgun (WGS) entry which is preliminary data.</text>
</comment>
<evidence type="ECO:0008006" key="4">
    <source>
        <dbReference type="Google" id="ProtNLM"/>
    </source>
</evidence>
<reference evidence="2 3" key="1">
    <citation type="submission" date="2019-03" db="EMBL/GenBank/DDBJ databases">
        <title>Genomic Encyclopedia of Type Strains, Phase IV (KMG-IV): sequencing the most valuable type-strain genomes for metagenomic binning, comparative biology and taxonomic classification.</title>
        <authorList>
            <person name="Goeker M."/>
        </authorList>
    </citation>
    <scope>NUCLEOTIDE SEQUENCE [LARGE SCALE GENOMIC DNA]</scope>
    <source>
        <strain evidence="2 3">DSM 1709</strain>
    </source>
</reference>
<gene>
    <name evidence="2" type="ORF">EV684_102118</name>
</gene>
<dbReference type="EMBL" id="SLXD01000002">
    <property type="protein sequence ID" value="TCP04365.1"/>
    <property type="molecule type" value="Genomic_DNA"/>
</dbReference>
<dbReference type="RefSeq" id="WP_132644877.1">
    <property type="nucleotide sequence ID" value="NZ_CP181386.1"/>
</dbReference>
<name>A0A4R2MGG8_RUBGE</name>
<keyword evidence="1" id="KW-0732">Signal</keyword>
<protein>
    <recommendedName>
        <fullName evidence="4">L,D-transpeptidase</fullName>
    </recommendedName>
</protein>
<dbReference type="AlphaFoldDB" id="A0A4R2MGG8"/>
<evidence type="ECO:0000313" key="3">
    <source>
        <dbReference type="Proteomes" id="UP000295106"/>
    </source>
</evidence>
<feature type="chain" id="PRO_5020496691" description="L,D-transpeptidase" evidence="1">
    <location>
        <begin position="19"/>
        <end position="204"/>
    </location>
</feature>
<dbReference type="Proteomes" id="UP000295106">
    <property type="component" value="Unassembled WGS sequence"/>
</dbReference>
<dbReference type="OrthoDB" id="7202732at2"/>
<evidence type="ECO:0000313" key="2">
    <source>
        <dbReference type="EMBL" id="TCP04365.1"/>
    </source>
</evidence>
<organism evidence="2 3">
    <name type="scientific">Rubrivivax gelatinosus</name>
    <name type="common">Rhodocyclus gelatinosus</name>
    <name type="synonym">Rhodopseudomonas gelatinosa</name>
    <dbReference type="NCBI Taxonomy" id="28068"/>
    <lineage>
        <taxon>Bacteria</taxon>
        <taxon>Pseudomonadati</taxon>
        <taxon>Pseudomonadota</taxon>
        <taxon>Betaproteobacteria</taxon>
        <taxon>Burkholderiales</taxon>
        <taxon>Sphaerotilaceae</taxon>
        <taxon>Rubrivivax</taxon>
    </lineage>
</organism>
<evidence type="ECO:0000256" key="1">
    <source>
        <dbReference type="SAM" id="SignalP"/>
    </source>
</evidence>
<proteinExistence type="predicted"/>
<accession>A0A4R2MGG8</accession>